<feature type="compositionally biased region" description="Acidic residues" evidence="1">
    <location>
        <begin position="59"/>
        <end position="73"/>
    </location>
</feature>
<feature type="compositionally biased region" description="Low complexity" evidence="1">
    <location>
        <begin position="14"/>
        <end position="25"/>
    </location>
</feature>
<feature type="compositionally biased region" description="Pro residues" evidence="1">
    <location>
        <begin position="561"/>
        <end position="588"/>
    </location>
</feature>
<feature type="region of interest" description="Disordered" evidence="1">
    <location>
        <begin position="524"/>
        <end position="642"/>
    </location>
</feature>
<dbReference type="Proteomes" id="UP000307440">
    <property type="component" value="Unassembled WGS sequence"/>
</dbReference>
<feature type="compositionally biased region" description="Basic and acidic residues" evidence="1">
    <location>
        <begin position="529"/>
        <end position="552"/>
    </location>
</feature>
<feature type="region of interest" description="Disordered" evidence="1">
    <location>
        <begin position="138"/>
        <end position="164"/>
    </location>
</feature>
<keyword evidence="3" id="KW-1185">Reference proteome</keyword>
<feature type="region of interest" description="Disordered" evidence="1">
    <location>
        <begin position="1"/>
        <end position="90"/>
    </location>
</feature>
<evidence type="ECO:0000313" key="2">
    <source>
        <dbReference type="EMBL" id="TFK17772.1"/>
    </source>
</evidence>
<name>A0A5C3KD51_COPMA</name>
<dbReference type="AlphaFoldDB" id="A0A5C3KD51"/>
<dbReference type="OrthoDB" id="3231188at2759"/>
<feature type="compositionally biased region" description="Low complexity" evidence="1">
    <location>
        <begin position="49"/>
        <end position="58"/>
    </location>
</feature>
<evidence type="ECO:0000256" key="1">
    <source>
        <dbReference type="SAM" id="MobiDB-lite"/>
    </source>
</evidence>
<proteinExistence type="predicted"/>
<sequence length="642" mass="70229">MPCARQRGHPAPAPIHAPATQHHQPNTVDGSGLDDFDESTFDFDRQDNANESEASASEEPSDEPQVAEEEGLDDPLNVEIPLTTLPPTNDMTTREQFQAIFANAQSTITSLEGLVKGLQLSNTSLKVELRHYKAQAAMYTAKSSSKKARKGNSDEDPKGSRNTSDYSKLCRRLIICHDMMIRGSAFLKHRPPPEEVDGVLVDARNHPDRYLTPDRRQMGQTDELYMVIPETMHMLLLSAPLFRDMIMPVYYEARRNIFNSFRAKVAYRAFAFLNPTPGIYDANQGPQRAEKPEFQDFIHAFPTGANPNKLSLYRAFMFPLLKKQGVAEIFRCEWIALSCRGIAFGPTSVPDPANPGVGGKIAANSTGAMWGLNELTPGFVALAVTATVFCHSSDTQFAEIGTESNINYSVVFSFVKKIIMEKLADPTSGMKDTIDYLANIVFKSGKGKNLATNRDVIEEGLTEALADLELTYRSDDDVPNNTQPLQHINTTATTTTAVATTMMAMATTTTATATTTTATTSTTNAVIDIDDRNPQDMDHMSDENDPNFHAEQRLSFARGHSPPPSPPHSQSLPVPPPPSSPGGVPPANPIEMPNTSTASGTSHTEQPNLDNDVRVPAKKSKQKKKGAPATRRSRRIATDGPD</sequence>
<evidence type="ECO:0000313" key="3">
    <source>
        <dbReference type="Proteomes" id="UP000307440"/>
    </source>
</evidence>
<reference evidence="2 3" key="1">
    <citation type="journal article" date="2019" name="Nat. Ecol. Evol.">
        <title>Megaphylogeny resolves global patterns of mushroom evolution.</title>
        <authorList>
            <person name="Varga T."/>
            <person name="Krizsan K."/>
            <person name="Foldi C."/>
            <person name="Dima B."/>
            <person name="Sanchez-Garcia M."/>
            <person name="Sanchez-Ramirez S."/>
            <person name="Szollosi G.J."/>
            <person name="Szarkandi J.G."/>
            <person name="Papp V."/>
            <person name="Albert L."/>
            <person name="Andreopoulos W."/>
            <person name="Angelini C."/>
            <person name="Antonin V."/>
            <person name="Barry K.W."/>
            <person name="Bougher N.L."/>
            <person name="Buchanan P."/>
            <person name="Buyck B."/>
            <person name="Bense V."/>
            <person name="Catcheside P."/>
            <person name="Chovatia M."/>
            <person name="Cooper J."/>
            <person name="Damon W."/>
            <person name="Desjardin D."/>
            <person name="Finy P."/>
            <person name="Geml J."/>
            <person name="Haridas S."/>
            <person name="Hughes K."/>
            <person name="Justo A."/>
            <person name="Karasinski D."/>
            <person name="Kautmanova I."/>
            <person name="Kiss B."/>
            <person name="Kocsube S."/>
            <person name="Kotiranta H."/>
            <person name="LaButti K.M."/>
            <person name="Lechner B.E."/>
            <person name="Liimatainen K."/>
            <person name="Lipzen A."/>
            <person name="Lukacs Z."/>
            <person name="Mihaltcheva S."/>
            <person name="Morgado L.N."/>
            <person name="Niskanen T."/>
            <person name="Noordeloos M.E."/>
            <person name="Ohm R.A."/>
            <person name="Ortiz-Santana B."/>
            <person name="Ovrebo C."/>
            <person name="Racz N."/>
            <person name="Riley R."/>
            <person name="Savchenko A."/>
            <person name="Shiryaev A."/>
            <person name="Soop K."/>
            <person name="Spirin V."/>
            <person name="Szebenyi C."/>
            <person name="Tomsovsky M."/>
            <person name="Tulloss R.E."/>
            <person name="Uehling J."/>
            <person name="Grigoriev I.V."/>
            <person name="Vagvolgyi C."/>
            <person name="Papp T."/>
            <person name="Martin F.M."/>
            <person name="Miettinen O."/>
            <person name="Hibbett D.S."/>
            <person name="Nagy L.G."/>
        </authorList>
    </citation>
    <scope>NUCLEOTIDE SEQUENCE [LARGE SCALE GENOMIC DNA]</scope>
    <source>
        <strain evidence="2 3">CBS 121175</strain>
    </source>
</reference>
<organism evidence="2 3">
    <name type="scientific">Coprinopsis marcescibilis</name>
    <name type="common">Agaric fungus</name>
    <name type="synonym">Psathyrella marcescibilis</name>
    <dbReference type="NCBI Taxonomy" id="230819"/>
    <lineage>
        <taxon>Eukaryota</taxon>
        <taxon>Fungi</taxon>
        <taxon>Dikarya</taxon>
        <taxon>Basidiomycota</taxon>
        <taxon>Agaricomycotina</taxon>
        <taxon>Agaricomycetes</taxon>
        <taxon>Agaricomycetidae</taxon>
        <taxon>Agaricales</taxon>
        <taxon>Agaricineae</taxon>
        <taxon>Psathyrellaceae</taxon>
        <taxon>Coprinopsis</taxon>
    </lineage>
</organism>
<dbReference type="STRING" id="230819.A0A5C3KD51"/>
<feature type="compositionally biased region" description="Basic residues" evidence="1">
    <location>
        <begin position="616"/>
        <end position="635"/>
    </location>
</feature>
<gene>
    <name evidence="2" type="ORF">FA15DRAFT_710472</name>
</gene>
<protein>
    <submittedName>
        <fullName evidence="2">Uncharacterized protein</fullName>
    </submittedName>
</protein>
<accession>A0A5C3KD51</accession>
<feature type="compositionally biased region" description="Acidic residues" evidence="1">
    <location>
        <begin position="32"/>
        <end position="41"/>
    </location>
</feature>
<feature type="compositionally biased region" description="Polar residues" evidence="1">
    <location>
        <begin position="593"/>
        <end position="609"/>
    </location>
</feature>
<dbReference type="EMBL" id="ML210464">
    <property type="protein sequence ID" value="TFK17772.1"/>
    <property type="molecule type" value="Genomic_DNA"/>
</dbReference>